<evidence type="ECO:0000313" key="2">
    <source>
        <dbReference type="EMBL" id="WMV60259.1"/>
    </source>
</evidence>
<organism evidence="2 3">
    <name type="scientific">Solanum verrucosum</name>
    <dbReference type="NCBI Taxonomy" id="315347"/>
    <lineage>
        <taxon>Eukaryota</taxon>
        <taxon>Viridiplantae</taxon>
        <taxon>Streptophyta</taxon>
        <taxon>Embryophyta</taxon>
        <taxon>Tracheophyta</taxon>
        <taxon>Spermatophyta</taxon>
        <taxon>Magnoliopsida</taxon>
        <taxon>eudicotyledons</taxon>
        <taxon>Gunneridae</taxon>
        <taxon>Pentapetalae</taxon>
        <taxon>asterids</taxon>
        <taxon>lamiids</taxon>
        <taxon>Solanales</taxon>
        <taxon>Solanaceae</taxon>
        <taxon>Solanoideae</taxon>
        <taxon>Solaneae</taxon>
        <taxon>Solanum</taxon>
    </lineage>
</organism>
<proteinExistence type="predicted"/>
<sequence>MIFPTPLSLLNFEFADLWIILSHFKRERVRVLEREEEKKRRKRRGDQASSVVDFRRG</sequence>
<name>A0AAF1A4D9_SOLVR</name>
<evidence type="ECO:0000313" key="3">
    <source>
        <dbReference type="Proteomes" id="UP001234989"/>
    </source>
</evidence>
<evidence type="ECO:0000256" key="1">
    <source>
        <dbReference type="SAM" id="MobiDB-lite"/>
    </source>
</evidence>
<reference evidence="2" key="1">
    <citation type="submission" date="2023-08" db="EMBL/GenBank/DDBJ databases">
        <title>A de novo genome assembly of Solanum verrucosum Schlechtendal, a Mexican diploid species geographically isolated from the other diploid A-genome species in potato relatives.</title>
        <authorList>
            <person name="Hosaka K."/>
        </authorList>
    </citation>
    <scope>NUCLEOTIDE SEQUENCE</scope>
    <source>
        <tissue evidence="2">Young leaves</tissue>
    </source>
</reference>
<protein>
    <submittedName>
        <fullName evidence="2">Uncharacterized protein</fullName>
    </submittedName>
</protein>
<dbReference type="EMBL" id="CP133623">
    <property type="protein sequence ID" value="WMV60259.1"/>
    <property type="molecule type" value="Genomic_DNA"/>
</dbReference>
<keyword evidence="3" id="KW-1185">Reference proteome</keyword>
<accession>A0AAF1A4D9</accession>
<dbReference type="Proteomes" id="UP001234989">
    <property type="component" value="Chromosome 12"/>
</dbReference>
<feature type="region of interest" description="Disordered" evidence="1">
    <location>
        <begin position="34"/>
        <end position="57"/>
    </location>
</feature>
<dbReference type="AlphaFoldDB" id="A0AAF1A4D9"/>
<gene>
    <name evidence="2" type="ORF">MTR67_053644</name>
</gene>